<name>A0A183NUA8_9TREM</name>
<proteinExistence type="predicted"/>
<evidence type="ECO:0000313" key="1">
    <source>
        <dbReference type="EMBL" id="VDP29893.1"/>
    </source>
</evidence>
<dbReference type="EMBL" id="UZAL01027164">
    <property type="protein sequence ID" value="VDP29893.1"/>
    <property type="molecule type" value="Genomic_DNA"/>
</dbReference>
<evidence type="ECO:0000313" key="2">
    <source>
        <dbReference type="Proteomes" id="UP000269396"/>
    </source>
</evidence>
<sequence>MQLDDLDFTDELALLSQMQQQMQEKTNSVAAASAAVGLNMHKGKSNTECTNPIKIDGEDLEDKHLELKATVNQHQGHDFQYRCQDSSTVWSRNLKNYESHHPENTGVY</sequence>
<keyword evidence="2" id="KW-1185">Reference proteome</keyword>
<dbReference type="AlphaFoldDB" id="A0A183NUA8"/>
<accession>A0A183NUA8</accession>
<organism evidence="1 2">
    <name type="scientific">Schistosoma mattheei</name>
    <dbReference type="NCBI Taxonomy" id="31246"/>
    <lineage>
        <taxon>Eukaryota</taxon>
        <taxon>Metazoa</taxon>
        <taxon>Spiralia</taxon>
        <taxon>Lophotrochozoa</taxon>
        <taxon>Platyhelminthes</taxon>
        <taxon>Trematoda</taxon>
        <taxon>Digenea</taxon>
        <taxon>Strigeidida</taxon>
        <taxon>Schistosomatoidea</taxon>
        <taxon>Schistosomatidae</taxon>
        <taxon>Schistosoma</taxon>
    </lineage>
</organism>
<reference evidence="1 2" key="1">
    <citation type="submission" date="2018-11" db="EMBL/GenBank/DDBJ databases">
        <authorList>
            <consortium name="Pathogen Informatics"/>
        </authorList>
    </citation>
    <scope>NUCLEOTIDE SEQUENCE [LARGE SCALE GENOMIC DNA]</scope>
    <source>
        <strain>Denwood</strain>
        <strain evidence="2">Zambia</strain>
    </source>
</reference>
<protein>
    <submittedName>
        <fullName evidence="1">Uncharacterized protein</fullName>
    </submittedName>
</protein>
<gene>
    <name evidence="1" type="ORF">SMTD_LOCUS5694</name>
</gene>
<dbReference type="Proteomes" id="UP000269396">
    <property type="component" value="Unassembled WGS sequence"/>
</dbReference>